<organism evidence="6 7">
    <name type="scientific">Chryseobacterium suipulveris</name>
    <dbReference type="NCBI Taxonomy" id="2929800"/>
    <lineage>
        <taxon>Bacteria</taxon>
        <taxon>Pseudomonadati</taxon>
        <taxon>Bacteroidota</taxon>
        <taxon>Flavobacteriia</taxon>
        <taxon>Flavobacteriales</taxon>
        <taxon>Weeksellaceae</taxon>
        <taxon>Chryseobacterium group</taxon>
        <taxon>Chryseobacterium</taxon>
    </lineage>
</organism>
<dbReference type="InterPro" id="IPR001732">
    <property type="entry name" value="UDP-Glc/GDP-Man_DH_N"/>
</dbReference>
<evidence type="ECO:0000256" key="4">
    <source>
        <dbReference type="PIRNR" id="PIRNR000124"/>
    </source>
</evidence>
<dbReference type="SUPFAM" id="SSF52413">
    <property type="entry name" value="UDP-glucose/GDP-mannose dehydrogenase C-terminal domain"/>
    <property type="match status" value="1"/>
</dbReference>
<dbReference type="InterPro" id="IPR014027">
    <property type="entry name" value="UDP-Glc/GDP-Man_DH_C"/>
</dbReference>
<dbReference type="Proteomes" id="UP000831460">
    <property type="component" value="Chromosome"/>
</dbReference>
<gene>
    <name evidence="6" type="ORF">MTP09_02430</name>
</gene>
<feature type="domain" description="UDP-glucose/GDP-mannose dehydrogenase C-terminal" evidence="5">
    <location>
        <begin position="378"/>
        <end position="475"/>
    </location>
</feature>
<evidence type="ECO:0000259" key="5">
    <source>
        <dbReference type="SMART" id="SM00984"/>
    </source>
</evidence>
<dbReference type="InterPro" id="IPR017476">
    <property type="entry name" value="UDP-Glc/GDP-Man"/>
</dbReference>
<dbReference type="PANTHER" id="PTHR43491:SF2">
    <property type="entry name" value="UDP-N-ACETYL-D-MANNOSAMINE DEHYDROGENASE"/>
    <property type="match status" value="1"/>
</dbReference>
<name>A0ABY4BRX3_9FLAO</name>
<dbReference type="SUPFAM" id="SSF51735">
    <property type="entry name" value="NAD(P)-binding Rossmann-fold domains"/>
    <property type="match status" value="1"/>
</dbReference>
<keyword evidence="3" id="KW-0520">NAD</keyword>
<evidence type="ECO:0000313" key="6">
    <source>
        <dbReference type="EMBL" id="UOE41519.1"/>
    </source>
</evidence>
<dbReference type="PANTHER" id="PTHR43491">
    <property type="entry name" value="UDP-N-ACETYL-D-MANNOSAMINE DEHYDROGENASE"/>
    <property type="match status" value="1"/>
</dbReference>
<dbReference type="Pfam" id="PF03721">
    <property type="entry name" value="UDPG_MGDP_dh_N"/>
    <property type="match status" value="2"/>
</dbReference>
<dbReference type="RefSeq" id="WP_243550314.1">
    <property type="nucleotide sequence ID" value="NZ_CP094532.1"/>
</dbReference>
<sequence>MNHKITVIGLGYVGLPLARLFATKFPVVGFDINQKRVAELKNGHDDTLEVSDELLKSVLLSENPSVIASEACHPEVLEGSTAAKQENNSPTLQLSDTPTLPSSVIASTACHPEVLEGSTDAQQGLYITDQISDITDSNIYIITVPTPVDKNNRPVLTPLIKASETVGKVIKKGDIVIYESTVYPGATEEDCIPVVEKTSGLKYNEDFFAGYSPERINPGDKEHTVEKILKVTSGSTPEIGKVVDEIYKSVITAGTHLAPTIKVAEAAKVIENSQRDINIAFVNELAKIFNLMEIDTHAVLEAAGTKWNFLPFKPGLVGGHCIGVDPYYLAQKAQEYGYHPEIILAGRRLNDSMGKYVAEQVIKAMIKKNISVNGAEVLMLGITFKENCPDVRNTKIVDVIAALEDFGVKVTTFDPWANPDEVKHEYGVESTTQMPKKKFDAVVLGVAHKEFRDLDLSLNLKEKGVVYDVKGVLEESHAKL</sequence>
<dbReference type="SUPFAM" id="SSF48179">
    <property type="entry name" value="6-phosphogluconate dehydrogenase C-terminal domain-like"/>
    <property type="match status" value="1"/>
</dbReference>
<comment type="similarity">
    <text evidence="1 4">Belongs to the UDP-glucose/GDP-mannose dehydrogenase family.</text>
</comment>
<dbReference type="InterPro" id="IPR008927">
    <property type="entry name" value="6-PGluconate_DH-like_C_sf"/>
</dbReference>
<proteinExistence type="inferred from homology"/>
<dbReference type="PIRSF" id="PIRSF000124">
    <property type="entry name" value="UDPglc_GDPman_dh"/>
    <property type="match status" value="1"/>
</dbReference>
<reference evidence="6 7" key="1">
    <citation type="submission" date="2022-03" db="EMBL/GenBank/DDBJ databases">
        <title>Chryseobacterium sp. isolated from particulate matters in swine house.</title>
        <authorList>
            <person name="Won M."/>
            <person name="Kim S.-J."/>
            <person name="Kwon S.-W."/>
        </authorList>
    </citation>
    <scope>NUCLEOTIDE SEQUENCE [LARGE SCALE GENOMIC DNA]</scope>
    <source>
        <strain evidence="6 7">SC2-2</strain>
    </source>
</reference>
<evidence type="ECO:0000256" key="2">
    <source>
        <dbReference type="ARBA" id="ARBA00023002"/>
    </source>
</evidence>
<dbReference type="Gene3D" id="3.40.50.720">
    <property type="entry name" value="NAD(P)-binding Rossmann-like Domain"/>
    <property type="match status" value="3"/>
</dbReference>
<dbReference type="Pfam" id="PF03720">
    <property type="entry name" value="UDPG_MGDP_dh_C"/>
    <property type="match status" value="1"/>
</dbReference>
<accession>A0ABY4BRX3</accession>
<keyword evidence="2" id="KW-0560">Oxidoreductase</keyword>
<keyword evidence="7" id="KW-1185">Reference proteome</keyword>
<evidence type="ECO:0000256" key="3">
    <source>
        <dbReference type="ARBA" id="ARBA00023027"/>
    </source>
</evidence>
<protein>
    <submittedName>
        <fullName evidence="6">Nucleotide sugar dehydrogenase</fullName>
    </submittedName>
</protein>
<dbReference type="SMART" id="SM00984">
    <property type="entry name" value="UDPG_MGDP_dh_C"/>
    <property type="match status" value="1"/>
</dbReference>
<dbReference type="InterPro" id="IPR036220">
    <property type="entry name" value="UDP-Glc/GDP-Man_DH_C_sf"/>
</dbReference>
<dbReference type="Pfam" id="PF00984">
    <property type="entry name" value="UDPG_MGDP_dh"/>
    <property type="match status" value="1"/>
</dbReference>
<dbReference type="InterPro" id="IPR028359">
    <property type="entry name" value="UDP_ManNAc/GlcNAc_DH"/>
</dbReference>
<dbReference type="EMBL" id="CP094532">
    <property type="protein sequence ID" value="UOE41519.1"/>
    <property type="molecule type" value="Genomic_DNA"/>
</dbReference>
<dbReference type="NCBIfam" id="TIGR03026">
    <property type="entry name" value="NDP-sugDHase"/>
    <property type="match status" value="1"/>
</dbReference>
<dbReference type="InterPro" id="IPR014026">
    <property type="entry name" value="UDP-Glc/GDP-Man_DH_dimer"/>
</dbReference>
<dbReference type="InterPro" id="IPR036291">
    <property type="entry name" value="NAD(P)-bd_dom_sf"/>
</dbReference>
<evidence type="ECO:0000256" key="1">
    <source>
        <dbReference type="ARBA" id="ARBA00006601"/>
    </source>
</evidence>
<evidence type="ECO:0000313" key="7">
    <source>
        <dbReference type="Proteomes" id="UP000831460"/>
    </source>
</evidence>
<dbReference type="PIRSF" id="PIRSF500136">
    <property type="entry name" value="UDP_ManNAc_DH"/>
    <property type="match status" value="1"/>
</dbReference>